<evidence type="ECO:0000313" key="2">
    <source>
        <dbReference type="EMBL" id="CAA9219358.1"/>
    </source>
</evidence>
<evidence type="ECO:0000256" key="1">
    <source>
        <dbReference type="SAM" id="MobiDB-lite"/>
    </source>
</evidence>
<feature type="compositionally biased region" description="Gly residues" evidence="1">
    <location>
        <begin position="72"/>
        <end position="84"/>
    </location>
</feature>
<reference evidence="2" key="1">
    <citation type="submission" date="2020-02" db="EMBL/GenBank/DDBJ databases">
        <authorList>
            <person name="Meier V. D."/>
        </authorList>
    </citation>
    <scope>NUCLEOTIDE SEQUENCE</scope>
    <source>
        <strain evidence="2">AVDCRST_MAG04</strain>
    </source>
</reference>
<protein>
    <submittedName>
        <fullName evidence="2">LSU ribosomal protein L18p (L5e)</fullName>
    </submittedName>
</protein>
<sequence>VRQIRIAGAAPPPAPLQAPHQGWRPRPPLRVPLRPAHLCPGHRRHAGPDARRRQFLGKGDAGRTPHRRRQGCGDGGRQAGGGARGCSRRDRSGLRPRAVPVPWPGQGPGRRRPRGRVAVL</sequence>
<name>A0A6J4HC07_9PROT</name>
<dbReference type="EMBL" id="CADCTL010000043">
    <property type="protein sequence ID" value="CAA9219358.1"/>
    <property type="molecule type" value="Genomic_DNA"/>
</dbReference>
<organism evidence="2">
    <name type="scientific">uncultured Acetobacteraceae bacterium</name>
    <dbReference type="NCBI Taxonomy" id="169975"/>
    <lineage>
        <taxon>Bacteria</taxon>
        <taxon>Pseudomonadati</taxon>
        <taxon>Pseudomonadota</taxon>
        <taxon>Alphaproteobacteria</taxon>
        <taxon>Acetobacterales</taxon>
        <taxon>Acetobacteraceae</taxon>
        <taxon>environmental samples</taxon>
    </lineage>
</organism>
<feature type="non-terminal residue" evidence="2">
    <location>
        <position position="120"/>
    </location>
</feature>
<feature type="compositionally biased region" description="Basic residues" evidence="1">
    <location>
        <begin position="109"/>
        <end position="120"/>
    </location>
</feature>
<gene>
    <name evidence="2" type="ORF">AVDCRST_MAG04-556</name>
</gene>
<dbReference type="GO" id="GO:0005840">
    <property type="term" value="C:ribosome"/>
    <property type="evidence" value="ECO:0007669"/>
    <property type="project" value="UniProtKB-KW"/>
</dbReference>
<dbReference type="AlphaFoldDB" id="A0A6J4HC07"/>
<keyword evidence="2" id="KW-0687">Ribonucleoprotein</keyword>
<feature type="region of interest" description="Disordered" evidence="1">
    <location>
        <begin position="1"/>
        <end position="120"/>
    </location>
</feature>
<proteinExistence type="predicted"/>
<accession>A0A6J4HC07</accession>
<feature type="non-terminal residue" evidence="2">
    <location>
        <position position="1"/>
    </location>
</feature>
<keyword evidence="2" id="KW-0689">Ribosomal protein</keyword>